<accession>A0AAP4B8E7</accession>
<keyword evidence="3" id="KW-1185">Reference proteome</keyword>
<protein>
    <submittedName>
        <fullName evidence="2">HD domain-containing protein</fullName>
    </submittedName>
</protein>
<dbReference type="CDD" id="cd00077">
    <property type="entry name" value="HDc"/>
    <property type="match status" value="1"/>
</dbReference>
<gene>
    <name evidence="2" type="ORF">QJ036_01370</name>
</gene>
<dbReference type="AlphaFoldDB" id="A0AAP4B8E7"/>
<dbReference type="EMBL" id="JASGBQ010000001">
    <property type="protein sequence ID" value="MDI9241127.1"/>
    <property type="molecule type" value="Genomic_DNA"/>
</dbReference>
<dbReference type="InterPro" id="IPR003607">
    <property type="entry name" value="HD/PDEase_dom"/>
</dbReference>
<dbReference type="RefSeq" id="WP_283229629.1">
    <property type="nucleotide sequence ID" value="NZ_JASGBQ010000001.1"/>
</dbReference>
<comment type="caution">
    <text evidence="2">The sequence shown here is derived from an EMBL/GenBank/DDBJ whole genome shotgun (WGS) entry which is preliminary data.</text>
</comment>
<dbReference type="SUPFAM" id="SSF109604">
    <property type="entry name" value="HD-domain/PDEase-like"/>
    <property type="match status" value="1"/>
</dbReference>
<dbReference type="Proteomes" id="UP001300383">
    <property type="component" value="Unassembled WGS sequence"/>
</dbReference>
<feature type="domain" description="HD" evidence="1">
    <location>
        <begin position="28"/>
        <end position="132"/>
    </location>
</feature>
<dbReference type="Gene3D" id="1.10.3210.10">
    <property type="entry name" value="Hypothetical protein af1432"/>
    <property type="match status" value="1"/>
</dbReference>
<dbReference type="InterPro" id="IPR006674">
    <property type="entry name" value="HD_domain"/>
</dbReference>
<evidence type="ECO:0000313" key="3">
    <source>
        <dbReference type="Proteomes" id="UP001300383"/>
    </source>
</evidence>
<name>A0AAP4B8E7_9FIRM</name>
<proteinExistence type="predicted"/>
<dbReference type="Pfam" id="PF01966">
    <property type="entry name" value="HD"/>
    <property type="match status" value="1"/>
</dbReference>
<sequence length="180" mass="20420">MTKTITRTEQFTAIMNEMTSWFSRSTFRINHFLKVWAFARHIGLSEGLPEDTLFLLEITALMHDIGIKPSEEKYGSPAGKYQELEGPIAARPILEAHGFSGEQTDRICYLIGHHHTYKNMDGLDYQILVEADFLVNLFEEGHSRASIESVREKIFRTAAGKKCLDTLYLGPEGLIPAEEN</sequence>
<reference evidence="2 3" key="1">
    <citation type="submission" date="2023-05" db="EMBL/GenBank/DDBJ databases">
        <title>[ruminococcus] sp. nov., isolated from a pig farm feces dump.</title>
        <authorList>
            <person name="Chang Y.-H."/>
        </authorList>
    </citation>
    <scope>NUCLEOTIDE SEQUENCE [LARGE SCALE GENOMIC DNA]</scope>
    <source>
        <strain evidence="2 3">YH-rum2234</strain>
    </source>
</reference>
<evidence type="ECO:0000259" key="1">
    <source>
        <dbReference type="Pfam" id="PF01966"/>
    </source>
</evidence>
<evidence type="ECO:0000313" key="2">
    <source>
        <dbReference type="EMBL" id="MDI9241127.1"/>
    </source>
</evidence>
<organism evidence="2 3">
    <name type="scientific">Fusibacillus kribbianus</name>
    <dbReference type="NCBI Taxonomy" id="3044208"/>
    <lineage>
        <taxon>Bacteria</taxon>
        <taxon>Bacillati</taxon>
        <taxon>Bacillota</taxon>
        <taxon>Clostridia</taxon>
        <taxon>Lachnospirales</taxon>
        <taxon>Lachnospiraceae</taxon>
        <taxon>Fusibacillus</taxon>
    </lineage>
</organism>